<keyword evidence="2" id="KW-1185">Reference proteome</keyword>
<organism evidence="1 2">
    <name type="scientific">Tropicimonas sediminicola</name>
    <dbReference type="NCBI Taxonomy" id="1031541"/>
    <lineage>
        <taxon>Bacteria</taxon>
        <taxon>Pseudomonadati</taxon>
        <taxon>Pseudomonadota</taxon>
        <taxon>Alphaproteobacteria</taxon>
        <taxon>Rhodobacterales</taxon>
        <taxon>Roseobacteraceae</taxon>
        <taxon>Tropicimonas</taxon>
    </lineage>
</organism>
<evidence type="ECO:0000313" key="1">
    <source>
        <dbReference type="EMBL" id="SNS47600.1"/>
    </source>
</evidence>
<name>A0A239ES70_9RHOB</name>
<gene>
    <name evidence="1" type="ORF">SAMN05421757_102310</name>
</gene>
<accession>A0A239ES70</accession>
<proteinExistence type="predicted"/>
<protein>
    <recommendedName>
        <fullName evidence="3">Transcriptional activator HlyU</fullName>
    </recommendedName>
</protein>
<sequence length="90" mass="9867">MSLLSRLFGGGGSAPEVEPETYKGFRILPEPIKESGGLRVCATIEKDFDGETRSHRLIRADVCNNEDEAREISTAKAKKLIDERGDALFG</sequence>
<dbReference type="Proteomes" id="UP000198426">
    <property type="component" value="Unassembled WGS sequence"/>
</dbReference>
<evidence type="ECO:0000313" key="2">
    <source>
        <dbReference type="Proteomes" id="UP000198426"/>
    </source>
</evidence>
<dbReference type="AlphaFoldDB" id="A0A239ES70"/>
<dbReference type="Pfam" id="PF10115">
    <property type="entry name" value="HlyU"/>
    <property type="match status" value="1"/>
</dbReference>
<dbReference type="OrthoDB" id="9800971at2"/>
<evidence type="ECO:0008006" key="3">
    <source>
        <dbReference type="Google" id="ProtNLM"/>
    </source>
</evidence>
<reference evidence="1 2" key="1">
    <citation type="submission" date="2017-06" db="EMBL/GenBank/DDBJ databases">
        <authorList>
            <person name="Kim H.J."/>
            <person name="Triplett B.A."/>
        </authorList>
    </citation>
    <scope>NUCLEOTIDE SEQUENCE [LARGE SCALE GENOMIC DNA]</scope>
    <source>
        <strain evidence="1 2">DSM 29339</strain>
    </source>
</reference>
<dbReference type="InterPro" id="IPR018772">
    <property type="entry name" value="Transcription_activator_HlyU"/>
</dbReference>
<dbReference type="EMBL" id="FZOY01000002">
    <property type="protein sequence ID" value="SNS47600.1"/>
    <property type="molecule type" value="Genomic_DNA"/>
</dbReference>
<dbReference type="RefSeq" id="WP_089232057.1">
    <property type="nucleotide sequence ID" value="NZ_FZOY01000002.1"/>
</dbReference>